<evidence type="ECO:0000256" key="6">
    <source>
        <dbReference type="ARBA" id="ARBA00022833"/>
    </source>
</evidence>
<comment type="similarity">
    <text evidence="3 12">Belongs to the alpha-carbonic anhydrase family.</text>
</comment>
<dbReference type="InterPro" id="IPR018338">
    <property type="entry name" value="Carbonic_anhydrase_a-class_CS"/>
</dbReference>
<gene>
    <name evidence="15" type="primary">CA6</name>
</gene>
<dbReference type="GeneID" id="101330207"/>
<evidence type="ECO:0000256" key="1">
    <source>
        <dbReference type="ARBA" id="ARBA00001947"/>
    </source>
</evidence>
<evidence type="ECO:0000313" key="14">
    <source>
        <dbReference type="Proteomes" id="UP000245320"/>
    </source>
</evidence>
<accession>A0A6J3QBL0</accession>
<dbReference type="Pfam" id="PF00194">
    <property type="entry name" value="Carb_anhydrase"/>
    <property type="match status" value="1"/>
</dbReference>
<dbReference type="InParanoid" id="A0A6J3QBL0"/>
<proteinExistence type="inferred from homology"/>
<dbReference type="FunCoup" id="A0A6J3QBL0">
    <property type="interactions" value="10"/>
</dbReference>
<sequence>MLSPKGERELDSLLQMDETRTHSCLEAESPIIMTCFYHPLSSLLSLVTTLKKDGVLDEAHWPREYPDCGGKRQSPIDLQREKVWYNPSLRALNLSGYEVQHGAFLMINNGHTVQISLPPTMCMTAANGTQYIAQQMHFHWGGASLEISGSEHTIDGIRYVMEIHVVHYNSKYKSYDQAQKAPDGLAVLAALVEVKDDAENTYYSNFVSHLKSIRYPGQSTVLRGLDVQDMLPGNLHYYYSYWGSLTTPPCTENVHWFVLADTVKLSRTQVWKLENSLLNHQNKTIHNDYRGTQTLNNRVVEANFMSQLNQCSELQFYPNNIDSNLEYSRRFTEQKKAKRKRQG</sequence>
<comment type="function">
    <text evidence="10">Reversible hydration of carbon dioxide. Its role in saliva is unknown.</text>
</comment>
<evidence type="ECO:0000256" key="7">
    <source>
        <dbReference type="ARBA" id="ARBA00023157"/>
    </source>
</evidence>
<dbReference type="InterPro" id="IPR036398">
    <property type="entry name" value="CA_dom_sf"/>
</dbReference>
<evidence type="ECO:0000256" key="4">
    <source>
        <dbReference type="ARBA" id="ARBA00022525"/>
    </source>
</evidence>
<keyword evidence="9 12" id="KW-0456">Lyase</keyword>
<dbReference type="PANTHER" id="PTHR18952">
    <property type="entry name" value="CARBONIC ANHYDRASE"/>
    <property type="match status" value="1"/>
</dbReference>
<keyword evidence="14" id="KW-1185">Reference proteome</keyword>
<protein>
    <recommendedName>
        <fullName evidence="12">Carbonic anhydrase</fullName>
        <ecNumber evidence="12">4.2.1.1</ecNumber>
    </recommendedName>
</protein>
<dbReference type="OrthoDB" id="429145at2759"/>
<feature type="domain" description="Alpha-carbonic anhydrase" evidence="13">
    <location>
        <begin position="48"/>
        <end position="304"/>
    </location>
</feature>
<dbReference type="FunFam" id="3.10.200.10:FF:000003">
    <property type="entry name" value="Carbonic anhydrase 12"/>
    <property type="match status" value="1"/>
</dbReference>
<dbReference type="InterPro" id="IPR001148">
    <property type="entry name" value="CA_dom"/>
</dbReference>
<dbReference type="PROSITE" id="PS00162">
    <property type="entry name" value="ALPHA_CA_1"/>
    <property type="match status" value="1"/>
</dbReference>
<comment type="cofactor">
    <cofactor evidence="1 12">
        <name>Zn(2+)</name>
        <dbReference type="ChEBI" id="CHEBI:29105"/>
    </cofactor>
</comment>
<keyword evidence="5 12" id="KW-0479">Metal-binding</keyword>
<dbReference type="RefSeq" id="XP_033699634.1">
    <property type="nucleotide sequence ID" value="XM_033843743.1"/>
</dbReference>
<evidence type="ECO:0000259" key="13">
    <source>
        <dbReference type="PROSITE" id="PS51144"/>
    </source>
</evidence>
<evidence type="ECO:0000256" key="10">
    <source>
        <dbReference type="ARBA" id="ARBA00025355"/>
    </source>
</evidence>
<evidence type="ECO:0000256" key="12">
    <source>
        <dbReference type="RuleBase" id="RU367011"/>
    </source>
</evidence>
<keyword evidence="8" id="KW-0325">Glycoprotein</keyword>
<evidence type="ECO:0000256" key="11">
    <source>
        <dbReference type="ARBA" id="ARBA00048348"/>
    </source>
</evidence>
<evidence type="ECO:0000256" key="9">
    <source>
        <dbReference type="ARBA" id="ARBA00023239"/>
    </source>
</evidence>
<dbReference type="EC" id="4.2.1.1" evidence="12"/>
<dbReference type="Proteomes" id="UP000245320">
    <property type="component" value="Chromosome 1"/>
</dbReference>
<dbReference type="InterPro" id="IPR023561">
    <property type="entry name" value="Carbonic_anhydrase_a-class"/>
</dbReference>
<reference evidence="15" key="1">
    <citation type="submission" date="2025-08" db="UniProtKB">
        <authorList>
            <consortium name="RefSeq"/>
        </authorList>
    </citation>
    <scope>IDENTIFICATION</scope>
    <source>
        <tissue evidence="15">Spleen</tissue>
    </source>
</reference>
<dbReference type="GO" id="GO:0004089">
    <property type="term" value="F:carbonate dehydratase activity"/>
    <property type="evidence" value="ECO:0007669"/>
    <property type="project" value="UniProtKB-UniRule"/>
</dbReference>
<evidence type="ECO:0000256" key="8">
    <source>
        <dbReference type="ARBA" id="ARBA00023180"/>
    </source>
</evidence>
<dbReference type="SUPFAM" id="SSF51069">
    <property type="entry name" value="Carbonic anhydrase"/>
    <property type="match status" value="1"/>
</dbReference>
<dbReference type="CTD" id="765"/>
<evidence type="ECO:0000256" key="3">
    <source>
        <dbReference type="ARBA" id="ARBA00010718"/>
    </source>
</evidence>
<evidence type="ECO:0000313" key="15">
    <source>
        <dbReference type="RefSeq" id="XP_033699634.1"/>
    </source>
</evidence>
<comment type="catalytic activity">
    <reaction evidence="11 12">
        <text>hydrogencarbonate + H(+) = CO2 + H2O</text>
        <dbReference type="Rhea" id="RHEA:10748"/>
        <dbReference type="ChEBI" id="CHEBI:15377"/>
        <dbReference type="ChEBI" id="CHEBI:15378"/>
        <dbReference type="ChEBI" id="CHEBI:16526"/>
        <dbReference type="ChEBI" id="CHEBI:17544"/>
        <dbReference type="EC" id="4.2.1.1"/>
    </reaction>
</comment>
<dbReference type="Gene3D" id="3.10.200.10">
    <property type="entry name" value="Alpha carbonic anhydrase"/>
    <property type="match status" value="1"/>
</dbReference>
<keyword evidence="4" id="KW-0964">Secreted</keyword>
<evidence type="ECO:0000256" key="5">
    <source>
        <dbReference type="ARBA" id="ARBA00022723"/>
    </source>
</evidence>
<dbReference type="AlphaFoldDB" id="A0A6J3QBL0"/>
<comment type="subcellular location">
    <subcellularLocation>
        <location evidence="2">Secreted</location>
    </subcellularLocation>
</comment>
<name>A0A6J3QBL0_TURTR</name>
<keyword evidence="6 12" id="KW-0862">Zinc</keyword>
<organism evidence="14 15">
    <name type="scientific">Tursiops truncatus</name>
    <name type="common">Atlantic bottle-nosed dolphin</name>
    <name type="synonym">Delphinus truncatus</name>
    <dbReference type="NCBI Taxonomy" id="9739"/>
    <lineage>
        <taxon>Eukaryota</taxon>
        <taxon>Metazoa</taxon>
        <taxon>Chordata</taxon>
        <taxon>Craniata</taxon>
        <taxon>Vertebrata</taxon>
        <taxon>Euteleostomi</taxon>
        <taxon>Mammalia</taxon>
        <taxon>Eutheria</taxon>
        <taxon>Laurasiatheria</taxon>
        <taxon>Artiodactyla</taxon>
        <taxon>Whippomorpha</taxon>
        <taxon>Cetacea</taxon>
        <taxon>Odontoceti</taxon>
        <taxon>Delphinidae</taxon>
        <taxon>Tursiops</taxon>
    </lineage>
</organism>
<dbReference type="PANTHER" id="PTHR18952:SF110">
    <property type="entry name" value="CARBONIC ANHYDRASE 6"/>
    <property type="match status" value="1"/>
</dbReference>
<dbReference type="GO" id="GO:0005615">
    <property type="term" value="C:extracellular space"/>
    <property type="evidence" value="ECO:0007669"/>
    <property type="project" value="TreeGrafter"/>
</dbReference>
<keyword evidence="7" id="KW-1015">Disulfide bond</keyword>
<evidence type="ECO:0000256" key="2">
    <source>
        <dbReference type="ARBA" id="ARBA00004613"/>
    </source>
</evidence>
<dbReference type="SMART" id="SM01057">
    <property type="entry name" value="Carb_anhydrase"/>
    <property type="match status" value="1"/>
</dbReference>
<dbReference type="GO" id="GO:0008270">
    <property type="term" value="F:zinc ion binding"/>
    <property type="evidence" value="ECO:0007669"/>
    <property type="project" value="UniProtKB-UniRule"/>
</dbReference>
<dbReference type="PROSITE" id="PS51144">
    <property type="entry name" value="ALPHA_CA_2"/>
    <property type="match status" value="1"/>
</dbReference>